<sequence>MSDRARRLVAPVTAPQTTPVPQAPAVAPVLPGRADTDRPHVRASGPQQQDGNGQPCAWCTTPNRPDRHFYSRCAMPLAERGQRTPTRLRPWWRRLLGPGRQETPWAGDRPRLRRVFDRIGTWITAAVVVTTLVLAAVNLPDGIQATRDHFAKRAPAAPDQIRSSHAYAGHGAKLAFDKLNNTWWGPGVAQSGQGEWIEVGFARPTRLLDVIITPGVSPRADQLGKSALPHRVKATITKKDGGATPRELSLDPGAGSQRRAFRVGEVTRVRFTIESAHAASAKKQVAIAEIELFGRSDGSRT</sequence>
<feature type="compositionally biased region" description="Low complexity" evidence="1">
    <location>
        <begin position="8"/>
        <end position="31"/>
    </location>
</feature>
<feature type="transmembrane region" description="Helical" evidence="2">
    <location>
        <begin position="119"/>
        <end position="139"/>
    </location>
</feature>
<organism evidence="3 4">
    <name type="scientific">Streptomyces durmitorensis</name>
    <dbReference type="NCBI Taxonomy" id="319947"/>
    <lineage>
        <taxon>Bacteria</taxon>
        <taxon>Bacillati</taxon>
        <taxon>Actinomycetota</taxon>
        <taxon>Actinomycetes</taxon>
        <taxon>Kitasatosporales</taxon>
        <taxon>Streptomycetaceae</taxon>
        <taxon>Streptomyces</taxon>
    </lineage>
</organism>
<feature type="region of interest" description="Disordered" evidence="1">
    <location>
        <begin position="1"/>
        <end position="56"/>
    </location>
</feature>
<dbReference type="RefSeq" id="WP_249585408.1">
    <property type="nucleotide sequence ID" value="NZ_BAAAQL010000045.1"/>
</dbReference>
<reference evidence="3 4" key="1">
    <citation type="submission" date="2022-05" db="EMBL/GenBank/DDBJ databases">
        <authorList>
            <person name="Zhou X."/>
            <person name="Li K."/>
            <person name="Man Y."/>
        </authorList>
    </citation>
    <scope>NUCLEOTIDE SEQUENCE [LARGE SCALE GENOMIC DNA]</scope>
    <source>
        <strain evidence="3 4">MS405</strain>
    </source>
</reference>
<protein>
    <submittedName>
        <fullName evidence="3">Discoidin domain-containing protein</fullName>
    </submittedName>
</protein>
<dbReference type="SUPFAM" id="SSF49785">
    <property type="entry name" value="Galactose-binding domain-like"/>
    <property type="match status" value="1"/>
</dbReference>
<proteinExistence type="predicted"/>
<dbReference type="InterPro" id="IPR057561">
    <property type="entry name" value="NADase_transloc"/>
</dbReference>
<evidence type="ECO:0000256" key="2">
    <source>
        <dbReference type="SAM" id="Phobius"/>
    </source>
</evidence>
<keyword evidence="2" id="KW-0812">Transmembrane</keyword>
<evidence type="ECO:0000313" key="3">
    <source>
        <dbReference type="EMBL" id="UQT53910.1"/>
    </source>
</evidence>
<evidence type="ECO:0000313" key="4">
    <source>
        <dbReference type="Proteomes" id="UP000829992"/>
    </source>
</evidence>
<dbReference type="NCBIfam" id="NF047619">
    <property type="entry name" value="NADase_discoid"/>
    <property type="match status" value="1"/>
</dbReference>
<dbReference type="EMBL" id="CP097289">
    <property type="protein sequence ID" value="UQT53910.1"/>
    <property type="molecule type" value="Genomic_DNA"/>
</dbReference>
<keyword evidence="2" id="KW-0472">Membrane</keyword>
<evidence type="ECO:0000256" key="1">
    <source>
        <dbReference type="SAM" id="MobiDB-lite"/>
    </source>
</evidence>
<dbReference type="Proteomes" id="UP000829992">
    <property type="component" value="Chromosome"/>
</dbReference>
<keyword evidence="4" id="KW-1185">Reference proteome</keyword>
<name>A0ABY4PJS6_9ACTN</name>
<gene>
    <name evidence="3" type="ORF">M4V62_01795</name>
</gene>
<dbReference type="Gene3D" id="2.60.120.260">
    <property type="entry name" value="Galactose-binding domain-like"/>
    <property type="match status" value="1"/>
</dbReference>
<keyword evidence="2" id="KW-1133">Transmembrane helix</keyword>
<dbReference type="InterPro" id="IPR008979">
    <property type="entry name" value="Galactose-bd-like_sf"/>
</dbReference>
<accession>A0ABY4PJS6</accession>